<reference evidence="8 9" key="1">
    <citation type="submission" date="2011-02" db="EMBL/GenBank/DDBJ databases">
        <title>The Genome Sequence of Sphaeroforma arctica JP610.</title>
        <authorList>
            <consortium name="The Broad Institute Genome Sequencing Platform"/>
            <person name="Russ C."/>
            <person name="Cuomo C."/>
            <person name="Young S.K."/>
            <person name="Zeng Q."/>
            <person name="Gargeya S."/>
            <person name="Alvarado L."/>
            <person name="Berlin A."/>
            <person name="Chapman S.B."/>
            <person name="Chen Z."/>
            <person name="Freedman E."/>
            <person name="Gellesch M."/>
            <person name="Goldberg J."/>
            <person name="Griggs A."/>
            <person name="Gujja S."/>
            <person name="Heilman E."/>
            <person name="Heiman D."/>
            <person name="Howarth C."/>
            <person name="Mehta T."/>
            <person name="Neiman D."/>
            <person name="Pearson M."/>
            <person name="Roberts A."/>
            <person name="Saif S."/>
            <person name="Shea T."/>
            <person name="Shenoy N."/>
            <person name="Sisk P."/>
            <person name="Stolte C."/>
            <person name="Sykes S."/>
            <person name="White J."/>
            <person name="Yandava C."/>
            <person name="Burger G."/>
            <person name="Gray M.W."/>
            <person name="Holland P.W.H."/>
            <person name="King N."/>
            <person name="Lang F.B.F."/>
            <person name="Roger A.J."/>
            <person name="Ruiz-Trillo I."/>
            <person name="Haas B."/>
            <person name="Nusbaum C."/>
            <person name="Birren B."/>
        </authorList>
    </citation>
    <scope>NUCLEOTIDE SEQUENCE [LARGE SCALE GENOMIC DNA]</scope>
    <source>
        <strain evidence="8 9">JP610</strain>
    </source>
</reference>
<dbReference type="Proteomes" id="UP000054560">
    <property type="component" value="Unassembled WGS sequence"/>
</dbReference>
<dbReference type="PROSITE" id="PS50082">
    <property type="entry name" value="WD_REPEATS_2"/>
    <property type="match status" value="4"/>
</dbReference>
<dbReference type="EMBL" id="KQ241909">
    <property type="protein sequence ID" value="KNC82626.1"/>
    <property type="molecule type" value="Genomic_DNA"/>
</dbReference>
<protein>
    <recommendedName>
        <fullName evidence="6">Serine-threonine kinase receptor-associated protein</fullName>
    </recommendedName>
</protein>
<dbReference type="RefSeq" id="XP_014156528.1">
    <property type="nucleotide sequence ID" value="XM_014301053.1"/>
</dbReference>
<feature type="repeat" description="WD" evidence="7">
    <location>
        <begin position="56"/>
        <end position="97"/>
    </location>
</feature>
<evidence type="ECO:0000256" key="5">
    <source>
        <dbReference type="ARBA" id="ARBA00038394"/>
    </source>
</evidence>
<dbReference type="GO" id="GO:0000387">
    <property type="term" value="P:spliceosomal snRNP assembly"/>
    <property type="evidence" value="ECO:0007669"/>
    <property type="project" value="TreeGrafter"/>
</dbReference>
<comment type="similarity">
    <text evidence="5">Belongs to the WD repeat STRAP family.</text>
</comment>
<feature type="repeat" description="WD" evidence="7">
    <location>
        <begin position="140"/>
        <end position="182"/>
    </location>
</feature>
<evidence type="ECO:0000256" key="3">
    <source>
        <dbReference type="ARBA" id="ARBA00022737"/>
    </source>
</evidence>
<dbReference type="GeneID" id="25905604"/>
<dbReference type="InterPro" id="IPR036322">
    <property type="entry name" value="WD40_repeat_dom_sf"/>
</dbReference>
<dbReference type="AlphaFoldDB" id="A0A0L0G1F7"/>
<dbReference type="Pfam" id="PF00400">
    <property type="entry name" value="WD40"/>
    <property type="match status" value="5"/>
</dbReference>
<evidence type="ECO:0000256" key="4">
    <source>
        <dbReference type="ARBA" id="ARBA00023187"/>
    </source>
</evidence>
<dbReference type="InterPro" id="IPR019775">
    <property type="entry name" value="WD40_repeat_CS"/>
</dbReference>
<organism evidence="8 9">
    <name type="scientific">Sphaeroforma arctica JP610</name>
    <dbReference type="NCBI Taxonomy" id="667725"/>
    <lineage>
        <taxon>Eukaryota</taxon>
        <taxon>Ichthyosporea</taxon>
        <taxon>Ichthyophonida</taxon>
        <taxon>Sphaeroforma</taxon>
    </lineage>
</organism>
<evidence type="ECO:0000256" key="6">
    <source>
        <dbReference type="ARBA" id="ARBA00040390"/>
    </source>
</evidence>
<evidence type="ECO:0000313" key="9">
    <source>
        <dbReference type="Proteomes" id="UP000054560"/>
    </source>
</evidence>
<feature type="repeat" description="WD" evidence="7">
    <location>
        <begin position="264"/>
        <end position="296"/>
    </location>
</feature>
<dbReference type="eggNOG" id="KOG0278">
    <property type="taxonomic scope" value="Eukaryota"/>
</dbReference>
<keyword evidence="3" id="KW-0677">Repeat</keyword>
<dbReference type="Gene3D" id="2.130.10.10">
    <property type="entry name" value="YVTN repeat-like/Quinoprotein amine dehydrogenase"/>
    <property type="match status" value="2"/>
</dbReference>
<keyword evidence="8" id="KW-0808">Transferase</keyword>
<sequence>MSGARQTPLTCGGHTRPVVDLDFSEVTEDGFFMISACKDGRPMIRNGQKGDWIGTFEGHKGAVWCARLNREATRAITGSADFTARLWDATTGKEMLQFAHDHIVRTVAFDKSEKRVITSSMEKLIRLWDVNHAEKEILRLPGHTKKITSACLAPNDENIVISSSEDKEVRLWDIRSGAAAHVRTFDAPVTSMQATSDGEHLVVTHGHKVDLINSSTLDSVKSFEVGCPINSASLNPDKTRLVCGGEDFYLHVIDYETQKELDVYKGHHGPVHVVRYSPDGMLYASGSEDGTIRLWQHEVGVEYGLWKNLKASE</sequence>
<dbReference type="GO" id="GO:0032797">
    <property type="term" value="C:SMN complex"/>
    <property type="evidence" value="ECO:0007669"/>
    <property type="project" value="TreeGrafter"/>
</dbReference>
<keyword evidence="8" id="KW-0418">Kinase</keyword>
<dbReference type="PROSITE" id="PS00678">
    <property type="entry name" value="WD_REPEATS_1"/>
    <property type="match status" value="2"/>
</dbReference>
<dbReference type="STRING" id="667725.A0A0L0G1F7"/>
<keyword evidence="9" id="KW-1185">Reference proteome</keyword>
<evidence type="ECO:0000256" key="2">
    <source>
        <dbReference type="ARBA" id="ARBA00022664"/>
    </source>
</evidence>
<dbReference type="GO" id="GO:0003723">
    <property type="term" value="F:RNA binding"/>
    <property type="evidence" value="ECO:0007669"/>
    <property type="project" value="TreeGrafter"/>
</dbReference>
<evidence type="ECO:0000313" key="8">
    <source>
        <dbReference type="EMBL" id="KNC82626.1"/>
    </source>
</evidence>
<dbReference type="InterPro" id="IPR020472">
    <property type="entry name" value="WD40_PAC1"/>
</dbReference>
<dbReference type="PANTHER" id="PTHR19877:SF13">
    <property type="entry name" value="SERINE-THREONINE KINASE RECEPTOR-ASSOCIATED PROTEIN"/>
    <property type="match status" value="1"/>
</dbReference>
<dbReference type="InterPro" id="IPR015943">
    <property type="entry name" value="WD40/YVTN_repeat-like_dom_sf"/>
</dbReference>
<gene>
    <name evidence="8" type="ORF">SARC_05100</name>
</gene>
<keyword evidence="1 7" id="KW-0853">WD repeat</keyword>
<evidence type="ECO:0000256" key="7">
    <source>
        <dbReference type="PROSITE-ProRule" id="PRU00221"/>
    </source>
</evidence>
<proteinExistence type="inferred from homology"/>
<accession>A0A0L0G1F7</accession>
<dbReference type="PRINTS" id="PR00320">
    <property type="entry name" value="GPROTEINBRPT"/>
</dbReference>
<keyword evidence="2" id="KW-0507">mRNA processing</keyword>
<keyword evidence="4" id="KW-0508">mRNA splicing</keyword>
<feature type="repeat" description="WD" evidence="7">
    <location>
        <begin position="97"/>
        <end position="138"/>
    </location>
</feature>
<dbReference type="SUPFAM" id="SSF50978">
    <property type="entry name" value="WD40 repeat-like"/>
    <property type="match status" value="1"/>
</dbReference>
<dbReference type="CDD" id="cd00200">
    <property type="entry name" value="WD40"/>
    <property type="match status" value="1"/>
</dbReference>
<keyword evidence="8" id="KW-0675">Receptor</keyword>
<dbReference type="PROSITE" id="PS50294">
    <property type="entry name" value="WD_REPEATS_REGION"/>
    <property type="match status" value="4"/>
</dbReference>
<dbReference type="GO" id="GO:0016301">
    <property type="term" value="F:kinase activity"/>
    <property type="evidence" value="ECO:0007669"/>
    <property type="project" value="UniProtKB-KW"/>
</dbReference>
<dbReference type="InterPro" id="IPR001680">
    <property type="entry name" value="WD40_rpt"/>
</dbReference>
<dbReference type="OrthoDB" id="200206at2759"/>
<dbReference type="PANTHER" id="PTHR19877">
    <property type="entry name" value="EUKARYOTIC TRANSLATION INITIATION FACTOR 3 SUBUNIT I"/>
    <property type="match status" value="1"/>
</dbReference>
<name>A0A0L0G1F7_9EUKA</name>
<evidence type="ECO:0000256" key="1">
    <source>
        <dbReference type="ARBA" id="ARBA00022574"/>
    </source>
</evidence>
<dbReference type="SMART" id="SM00320">
    <property type="entry name" value="WD40"/>
    <property type="match status" value="6"/>
</dbReference>